<evidence type="ECO:0000256" key="1">
    <source>
        <dbReference type="ARBA" id="ARBA00022593"/>
    </source>
</evidence>
<dbReference type="EnsemblMetazoa" id="PHUM202050-RA">
    <property type="protein sequence ID" value="PHUM202050-PA"/>
    <property type="gene ID" value="PHUM202050"/>
</dbReference>
<dbReference type="GO" id="GO:0016559">
    <property type="term" value="P:peroxisome fission"/>
    <property type="evidence" value="ECO:0007669"/>
    <property type="project" value="InterPro"/>
</dbReference>
<dbReference type="OrthoDB" id="411017at2759"/>
<dbReference type="GO" id="GO:0005778">
    <property type="term" value="C:peroxisomal membrane"/>
    <property type="evidence" value="ECO:0007669"/>
    <property type="project" value="UniProtKB-SubCell"/>
</dbReference>
<evidence type="ECO:0000256" key="2">
    <source>
        <dbReference type="ARBA" id="ARBA00023136"/>
    </source>
</evidence>
<keyword evidence="3" id="KW-0576">Peroxisome</keyword>
<dbReference type="AlphaFoldDB" id="E0VH56"/>
<dbReference type="HOGENOM" id="CLU_049216_2_1_1"/>
<dbReference type="OMA" id="AYHPTVA"/>
<protein>
    <submittedName>
        <fullName evidence="5 6">Peroxisomal membrane protein 11A, putative</fullName>
    </submittedName>
</protein>
<dbReference type="KEGG" id="phu:Phum_PHUM202050"/>
<dbReference type="Pfam" id="PF05648">
    <property type="entry name" value="PEX11"/>
    <property type="match status" value="1"/>
</dbReference>
<dbReference type="CTD" id="8238496"/>
<gene>
    <name evidence="6" type="primary">8238496</name>
    <name evidence="5" type="ORF">Phum_PHUM202050</name>
</gene>
<dbReference type="EMBL" id="DS235161">
    <property type="protein sequence ID" value="EEB12712.1"/>
    <property type="molecule type" value="Genomic_DNA"/>
</dbReference>
<dbReference type="GeneID" id="8238496"/>
<evidence type="ECO:0000313" key="7">
    <source>
        <dbReference type="Proteomes" id="UP000009046"/>
    </source>
</evidence>
<keyword evidence="1" id="KW-0962">Peroxisome biogenesis</keyword>
<name>E0VH56_PEDHC</name>
<dbReference type="eggNOG" id="KOG4186">
    <property type="taxonomic scope" value="Eukaryota"/>
</dbReference>
<reference evidence="5" key="1">
    <citation type="submission" date="2007-04" db="EMBL/GenBank/DDBJ databases">
        <title>Annotation of Pediculus humanus corporis strain USDA.</title>
        <authorList>
            <person name="Kirkness E."/>
            <person name="Hannick L."/>
            <person name="Hass B."/>
            <person name="Bruggner R."/>
            <person name="Lawson D."/>
            <person name="Bidwell S."/>
            <person name="Joardar V."/>
            <person name="Caler E."/>
            <person name="Walenz B."/>
            <person name="Inman J."/>
            <person name="Schobel S."/>
            <person name="Galinsky K."/>
            <person name="Amedeo P."/>
            <person name="Strausberg R."/>
        </authorList>
    </citation>
    <scope>NUCLEOTIDE SEQUENCE</scope>
    <source>
        <strain evidence="5">USDA</strain>
    </source>
</reference>
<dbReference type="FunCoup" id="E0VH56">
    <property type="interactions" value="176"/>
</dbReference>
<keyword evidence="2" id="KW-0472">Membrane</keyword>
<proteinExistence type="predicted"/>
<dbReference type="Proteomes" id="UP000009046">
    <property type="component" value="Unassembled WGS sequence"/>
</dbReference>
<comment type="subcellular location">
    <subcellularLocation>
        <location evidence="4">Peroxisome membrane</location>
    </subcellularLocation>
</comment>
<keyword evidence="7" id="KW-1185">Reference proteome</keyword>
<dbReference type="VEuPathDB" id="VectorBase:PHUM202050"/>
<dbReference type="EMBL" id="AAZO01002344">
    <property type="status" value="NOT_ANNOTATED_CDS"/>
    <property type="molecule type" value="Genomic_DNA"/>
</dbReference>
<organism>
    <name type="scientific">Pediculus humanus subsp. corporis</name>
    <name type="common">Body louse</name>
    <dbReference type="NCBI Taxonomy" id="121224"/>
    <lineage>
        <taxon>Eukaryota</taxon>
        <taxon>Metazoa</taxon>
        <taxon>Ecdysozoa</taxon>
        <taxon>Arthropoda</taxon>
        <taxon>Hexapoda</taxon>
        <taxon>Insecta</taxon>
        <taxon>Pterygota</taxon>
        <taxon>Neoptera</taxon>
        <taxon>Paraneoptera</taxon>
        <taxon>Psocodea</taxon>
        <taxon>Troctomorpha</taxon>
        <taxon>Phthiraptera</taxon>
        <taxon>Anoplura</taxon>
        <taxon>Pediculidae</taxon>
        <taxon>Pediculus</taxon>
    </lineage>
</organism>
<dbReference type="STRING" id="121224.E0VH56"/>
<reference evidence="6" key="3">
    <citation type="submission" date="2021-02" db="UniProtKB">
        <authorList>
            <consortium name="EnsemblMetazoa"/>
        </authorList>
    </citation>
    <scope>IDENTIFICATION</scope>
    <source>
        <strain evidence="6">USDA</strain>
    </source>
</reference>
<dbReference type="PANTHER" id="PTHR12652">
    <property type="entry name" value="PEROXISOMAL BIOGENESIS FACTOR 11"/>
    <property type="match status" value="1"/>
</dbReference>
<evidence type="ECO:0000256" key="4">
    <source>
        <dbReference type="ARBA" id="ARBA00046271"/>
    </source>
</evidence>
<evidence type="ECO:0000313" key="5">
    <source>
        <dbReference type="EMBL" id="EEB12712.1"/>
    </source>
</evidence>
<reference evidence="5" key="2">
    <citation type="submission" date="2007-04" db="EMBL/GenBank/DDBJ databases">
        <title>The genome of the human body louse.</title>
        <authorList>
            <consortium name="The Human Body Louse Genome Consortium"/>
            <person name="Kirkness E."/>
            <person name="Walenz B."/>
            <person name="Hass B."/>
            <person name="Bruggner R."/>
            <person name="Strausberg R."/>
        </authorList>
    </citation>
    <scope>NUCLEOTIDE SEQUENCE</scope>
    <source>
        <strain evidence="5">USDA</strain>
    </source>
</reference>
<dbReference type="InParanoid" id="E0VH56"/>
<evidence type="ECO:0000256" key="3">
    <source>
        <dbReference type="ARBA" id="ARBA00023140"/>
    </source>
</evidence>
<accession>E0VH56</accession>
<dbReference type="RefSeq" id="XP_002425450.1">
    <property type="nucleotide sequence ID" value="XM_002425405.1"/>
</dbReference>
<dbReference type="PANTHER" id="PTHR12652:SF50">
    <property type="entry name" value="PEROXIN 11"/>
    <property type="match status" value="1"/>
</dbReference>
<evidence type="ECO:0000313" key="6">
    <source>
        <dbReference type="EnsemblMetazoa" id="PHUM202050-PA"/>
    </source>
</evidence>
<dbReference type="InterPro" id="IPR008733">
    <property type="entry name" value="PEX11"/>
</dbReference>
<sequence>MDIFIKLNSQTAGKDKIARLVQYFCRAMWHYFQKRQFNPYTVDKLKSLEYTLSTFRKCKSNVIKLGKCLEVFYAAYKSIHYENVTIKLTSTLSKISNALYLICDHLLWIGRSGLASVNTSKWSQISNKYWLYSILMNLVRDIYEVTKVIEKESFRLKFSGKTIPLKNNIKKQIILFASIFINDHKDVLWDFIKNGCDVWIPMTALGYTKFKPGTIGFLGTISSIAGLISIINPRAKLVP</sequence>